<organism evidence="2 3">
    <name type="scientific">Candidatus Enterococcus mangumiae</name>
    <dbReference type="NCBI Taxonomy" id="2230878"/>
    <lineage>
        <taxon>Bacteria</taxon>
        <taxon>Bacillati</taxon>
        <taxon>Bacillota</taxon>
        <taxon>Bacilli</taxon>
        <taxon>Lactobacillales</taxon>
        <taxon>Enterococcaceae</taxon>
        <taxon>Enterococcus</taxon>
    </lineage>
</organism>
<dbReference type="Proteomes" id="UP000664360">
    <property type="component" value="Chromosome"/>
</dbReference>
<sequence>MHRITTTLLLLLSFVLLTGFMRTVPVFADEIVASDQQEIQFELYEKDEVVPTGNDGSGNAISQIGGMLPKTGSLLYGTSAFLGTLLIGFVGLMYLSRRQKK</sequence>
<accession>A0ABZ2T0F6</accession>
<gene>
    <name evidence="2" type="ORF">DOK79_003050</name>
</gene>
<keyword evidence="1" id="KW-0472">Membrane</keyword>
<keyword evidence="1" id="KW-0812">Transmembrane</keyword>
<name>A0ABZ2T0F6_9ENTE</name>
<evidence type="ECO:0000256" key="1">
    <source>
        <dbReference type="SAM" id="Phobius"/>
    </source>
</evidence>
<keyword evidence="1" id="KW-1133">Transmembrane helix</keyword>
<dbReference type="NCBIfam" id="TIGR01167">
    <property type="entry name" value="LPXTG_anchor"/>
    <property type="match status" value="1"/>
</dbReference>
<reference evidence="2 3" key="2">
    <citation type="submission" date="2024-03" db="EMBL/GenBank/DDBJ databases">
        <title>The Genome Sequence of Enterococcus sp. DIV1094.</title>
        <authorList>
            <consortium name="The Broad Institute Genomics Platform"/>
            <consortium name="The Broad Institute Microbial Omics Core"/>
            <consortium name="The Broad Institute Genomic Center for Infectious Diseases"/>
            <person name="Earl A."/>
            <person name="Manson A."/>
            <person name="Gilmore M."/>
            <person name="Schwartman J."/>
            <person name="Shea T."/>
            <person name="Abouelleil A."/>
            <person name="Cao P."/>
            <person name="Chapman S."/>
            <person name="Cusick C."/>
            <person name="Young S."/>
            <person name="Neafsey D."/>
            <person name="Nusbaum C."/>
            <person name="Birren B."/>
        </authorList>
    </citation>
    <scope>NUCLEOTIDE SEQUENCE [LARGE SCALE GENOMIC DNA]</scope>
    <source>
        <strain evidence="2 3">DIV1094</strain>
    </source>
</reference>
<evidence type="ECO:0008006" key="4">
    <source>
        <dbReference type="Google" id="ProtNLM"/>
    </source>
</evidence>
<feature type="transmembrane region" description="Helical" evidence="1">
    <location>
        <begin position="74"/>
        <end position="95"/>
    </location>
</feature>
<keyword evidence="3" id="KW-1185">Reference proteome</keyword>
<reference evidence="2 3" key="1">
    <citation type="submission" date="2021-03" db="EMBL/GenBank/DDBJ databases">
        <authorList>
            <person name="Gilmore M.S."/>
            <person name="Schwartzman J."/>
            <person name="Van Tyne D."/>
            <person name="Martin M."/>
            <person name="Earl A.M."/>
            <person name="Manson A.L."/>
            <person name="Straub T."/>
            <person name="Salamzade R."/>
            <person name="Saavedra J."/>
            <person name="Lebreton F."/>
            <person name="Prichula J."/>
            <person name="Schaufler K."/>
            <person name="Gaca A."/>
            <person name="Sgardioli B."/>
            <person name="Wagenaar J."/>
            <person name="Strong T."/>
        </authorList>
    </citation>
    <scope>NUCLEOTIDE SEQUENCE [LARGE SCALE GENOMIC DNA]</scope>
    <source>
        <strain evidence="2 3">DIV1094</strain>
    </source>
</reference>
<dbReference type="RefSeq" id="WP_206859175.1">
    <property type="nucleotide sequence ID" value="NZ_CP147250.1"/>
</dbReference>
<dbReference type="EMBL" id="CP147250">
    <property type="protein sequence ID" value="WYJ81465.1"/>
    <property type="molecule type" value="Genomic_DNA"/>
</dbReference>
<evidence type="ECO:0000313" key="3">
    <source>
        <dbReference type="Proteomes" id="UP000664360"/>
    </source>
</evidence>
<evidence type="ECO:0000313" key="2">
    <source>
        <dbReference type="EMBL" id="WYJ81465.1"/>
    </source>
</evidence>
<proteinExistence type="predicted"/>
<protein>
    <recommendedName>
        <fullName evidence="4">Gram-positive cocci surface proteins LPxTG domain-containing protein</fullName>
    </recommendedName>
</protein>